<evidence type="ECO:0000256" key="2">
    <source>
        <dbReference type="ARBA" id="ARBA00022448"/>
    </source>
</evidence>
<keyword evidence="4 7" id="KW-0812">Transmembrane</keyword>
<evidence type="ECO:0000256" key="4">
    <source>
        <dbReference type="ARBA" id="ARBA00022692"/>
    </source>
</evidence>
<dbReference type="Gene3D" id="1.10.3720.10">
    <property type="entry name" value="MetI-like"/>
    <property type="match status" value="1"/>
</dbReference>
<dbReference type="RefSeq" id="WP_378093107.1">
    <property type="nucleotide sequence ID" value="NZ_JBHSEP010000002.1"/>
</dbReference>
<proteinExistence type="inferred from homology"/>
<evidence type="ECO:0000256" key="6">
    <source>
        <dbReference type="ARBA" id="ARBA00023136"/>
    </source>
</evidence>
<feature type="transmembrane region" description="Helical" evidence="7">
    <location>
        <begin position="182"/>
        <end position="204"/>
    </location>
</feature>
<dbReference type="SUPFAM" id="SSF161098">
    <property type="entry name" value="MetI-like"/>
    <property type="match status" value="1"/>
</dbReference>
<reference evidence="10" key="1">
    <citation type="journal article" date="2019" name="Int. J. Syst. Evol. Microbiol.">
        <title>The Global Catalogue of Microorganisms (GCM) 10K type strain sequencing project: providing services to taxonomists for standard genome sequencing and annotation.</title>
        <authorList>
            <consortium name="The Broad Institute Genomics Platform"/>
            <consortium name="The Broad Institute Genome Sequencing Center for Infectious Disease"/>
            <person name="Wu L."/>
            <person name="Ma J."/>
        </authorList>
    </citation>
    <scope>NUCLEOTIDE SEQUENCE [LARGE SCALE GENOMIC DNA]</scope>
    <source>
        <strain evidence="10">CCUG 49571</strain>
    </source>
</reference>
<dbReference type="InterPro" id="IPR035906">
    <property type="entry name" value="MetI-like_sf"/>
</dbReference>
<evidence type="ECO:0000313" key="9">
    <source>
        <dbReference type="EMBL" id="MFC4597676.1"/>
    </source>
</evidence>
<sequence>MTVFKKWAGRTTLYAAITAISIVMAFPFVWMFSSSLKTNDEIWAVPPVLWPAEPLWRNFVDAWNAAPFGLYLFNSIFVAAAIVAIQLINSSMMAYALSHMRFALAKPLMGLIIVSYMLPVSATYLSGYVILAKLQLLDTYAGLIVSNAISIFGIFLLRQAYLQIPREVTEAAKIDGAGHWQILWKMMIPLSAPTLIVMSLLTFISQYNNYLWPSLITKNPDLHLVSAGLRSFFVEGGAYGMKWPLIMAGSSFTILPLLILFAVAQKWIIKGVNNVQSVNK</sequence>
<evidence type="ECO:0000313" key="10">
    <source>
        <dbReference type="Proteomes" id="UP001596028"/>
    </source>
</evidence>
<dbReference type="PROSITE" id="PS50928">
    <property type="entry name" value="ABC_TM1"/>
    <property type="match status" value="1"/>
</dbReference>
<dbReference type="Pfam" id="PF00528">
    <property type="entry name" value="BPD_transp_1"/>
    <property type="match status" value="1"/>
</dbReference>
<keyword evidence="2 7" id="KW-0813">Transport</keyword>
<evidence type="ECO:0000259" key="8">
    <source>
        <dbReference type="PROSITE" id="PS50928"/>
    </source>
</evidence>
<dbReference type="PANTHER" id="PTHR43744">
    <property type="entry name" value="ABC TRANSPORTER PERMEASE PROTEIN MG189-RELATED-RELATED"/>
    <property type="match status" value="1"/>
</dbReference>
<keyword evidence="3" id="KW-1003">Cell membrane</keyword>
<feature type="transmembrane region" description="Helical" evidence="7">
    <location>
        <begin position="68"/>
        <end position="88"/>
    </location>
</feature>
<organism evidence="9 10">
    <name type="scientific">Cohnella hongkongensis</name>
    <dbReference type="NCBI Taxonomy" id="178337"/>
    <lineage>
        <taxon>Bacteria</taxon>
        <taxon>Bacillati</taxon>
        <taxon>Bacillota</taxon>
        <taxon>Bacilli</taxon>
        <taxon>Bacillales</taxon>
        <taxon>Paenibacillaceae</taxon>
        <taxon>Cohnella</taxon>
    </lineage>
</organism>
<gene>
    <name evidence="9" type="ORF">ACFO3S_05450</name>
</gene>
<dbReference type="CDD" id="cd06261">
    <property type="entry name" value="TM_PBP2"/>
    <property type="match status" value="1"/>
</dbReference>
<keyword evidence="10" id="KW-1185">Reference proteome</keyword>
<dbReference type="Proteomes" id="UP001596028">
    <property type="component" value="Unassembled WGS sequence"/>
</dbReference>
<feature type="transmembrane region" description="Helical" evidence="7">
    <location>
        <begin position="143"/>
        <end position="161"/>
    </location>
</feature>
<dbReference type="EMBL" id="JBHSEP010000002">
    <property type="protein sequence ID" value="MFC4597676.1"/>
    <property type="molecule type" value="Genomic_DNA"/>
</dbReference>
<accession>A0ABV9FAB9</accession>
<keyword evidence="5 7" id="KW-1133">Transmembrane helix</keyword>
<name>A0ABV9FAB9_9BACL</name>
<feature type="transmembrane region" description="Helical" evidence="7">
    <location>
        <begin position="243"/>
        <end position="264"/>
    </location>
</feature>
<protein>
    <submittedName>
        <fullName evidence="9">Carbohydrate ABC transporter permease</fullName>
    </submittedName>
</protein>
<feature type="domain" description="ABC transmembrane type-1" evidence="8">
    <location>
        <begin position="72"/>
        <end position="264"/>
    </location>
</feature>
<feature type="transmembrane region" description="Helical" evidence="7">
    <location>
        <begin position="12"/>
        <end position="33"/>
    </location>
</feature>
<evidence type="ECO:0000256" key="1">
    <source>
        <dbReference type="ARBA" id="ARBA00004651"/>
    </source>
</evidence>
<feature type="transmembrane region" description="Helical" evidence="7">
    <location>
        <begin position="108"/>
        <end position="131"/>
    </location>
</feature>
<comment type="similarity">
    <text evidence="7">Belongs to the binding-protein-dependent transport system permease family.</text>
</comment>
<comment type="caution">
    <text evidence="9">The sequence shown here is derived from an EMBL/GenBank/DDBJ whole genome shotgun (WGS) entry which is preliminary data.</text>
</comment>
<keyword evidence="6 7" id="KW-0472">Membrane</keyword>
<evidence type="ECO:0000256" key="7">
    <source>
        <dbReference type="RuleBase" id="RU363032"/>
    </source>
</evidence>
<evidence type="ECO:0000256" key="5">
    <source>
        <dbReference type="ARBA" id="ARBA00022989"/>
    </source>
</evidence>
<dbReference type="InterPro" id="IPR000515">
    <property type="entry name" value="MetI-like"/>
</dbReference>
<dbReference type="PANTHER" id="PTHR43744:SF12">
    <property type="entry name" value="ABC TRANSPORTER PERMEASE PROTEIN MG189-RELATED"/>
    <property type="match status" value="1"/>
</dbReference>
<comment type="subcellular location">
    <subcellularLocation>
        <location evidence="1 7">Cell membrane</location>
        <topology evidence="1 7">Multi-pass membrane protein</topology>
    </subcellularLocation>
</comment>
<evidence type="ECO:0000256" key="3">
    <source>
        <dbReference type="ARBA" id="ARBA00022475"/>
    </source>
</evidence>